<sequence length="764" mass="85158">MANEVPSFVQLPQEDLQKLLDEVAVLRQEVLILRQEKEEHHQYLAISDARIHVLEEGQKVTDVSPPNSPHLAHPEQAEPSIELEEVVESAPEPPFKEVRGRYRKRRTSPFTPQVQTVESGSSREPPSAEAPKKAKHRNPSAPQAQPPRPAPAKPVAQQKTPAESKIPPIIIRDGSKWPSISSGMQARRISAKPCVDGILVNPGTSDDFRALTLLLEERNVPFHSFALPEAKTLRAVLRTVPVEIGLDDVQSDLVDQGLELIKMSRMTSTSTKKLLRLVLVEVPKDKGQIFQLRTVCHLLISVERPHKKGTPSQCHKCQRFHHSQRHCHAQPKCVKLPQVPKRISGKENPPGNPTKPSEKSHSFEKRTSPPSKSTRYRTRQIVGVLEEPAMEDAPTVEQQPDREDTPTLEQQPEGEDVAAGPTIVGQLLPDQPIPTEKELRRHRRRHLARQRVRENRQEMPQEFQPPPEPIWMANRSESEVEHSDSDPQGDTEELDVTLRKERDDTLALLATSDVRSHITEDDYDEDPEMDVSPSTPPTPESDQAEPSTSVEETVEPANGAPFVEVPRKVKKTKMAQTPQVSQPTPVNPVPTPKVAGNQPPAASKIPPIIVRDAAKWSGLAQAMTHRRINFSKAKPCVDGIRVHPVTVDDFRALTRLLEERRVPFHSFALPEAKTLRAVLRTVPVEISVDDIKSDLVDQGLAPIKVTRTISGRSKLPLPLVLVENLDGAAPQEGVNGTMSSVPKIPPLTEELSRTREVREVRRGT</sequence>
<feature type="region of interest" description="Disordered" evidence="1">
    <location>
        <begin position="59"/>
        <end position="164"/>
    </location>
</feature>
<evidence type="ECO:0000256" key="1">
    <source>
        <dbReference type="SAM" id="MobiDB-lite"/>
    </source>
</evidence>
<feature type="domain" description="Pre-C2HC" evidence="2">
    <location>
        <begin position="246"/>
        <end position="312"/>
    </location>
</feature>
<protein>
    <recommendedName>
        <fullName evidence="2">Pre-C2HC domain-containing protein</fullName>
    </recommendedName>
</protein>
<dbReference type="AlphaFoldDB" id="A0A8J6HVU7"/>
<feature type="compositionally biased region" description="Basic and acidic residues" evidence="1">
    <location>
        <begin position="496"/>
        <end position="505"/>
    </location>
</feature>
<dbReference type="Proteomes" id="UP000719412">
    <property type="component" value="Unassembled WGS sequence"/>
</dbReference>
<keyword evidence="4" id="KW-1185">Reference proteome</keyword>
<dbReference type="SMART" id="SM00596">
    <property type="entry name" value="PRE_C2HC"/>
    <property type="match status" value="1"/>
</dbReference>
<organism evidence="3 4">
    <name type="scientific">Tenebrio molitor</name>
    <name type="common">Yellow mealworm beetle</name>
    <dbReference type="NCBI Taxonomy" id="7067"/>
    <lineage>
        <taxon>Eukaryota</taxon>
        <taxon>Metazoa</taxon>
        <taxon>Ecdysozoa</taxon>
        <taxon>Arthropoda</taxon>
        <taxon>Hexapoda</taxon>
        <taxon>Insecta</taxon>
        <taxon>Pterygota</taxon>
        <taxon>Neoptera</taxon>
        <taxon>Endopterygota</taxon>
        <taxon>Coleoptera</taxon>
        <taxon>Polyphaga</taxon>
        <taxon>Cucujiformia</taxon>
        <taxon>Tenebrionidae</taxon>
        <taxon>Tenebrio</taxon>
    </lineage>
</organism>
<reference evidence="3" key="2">
    <citation type="submission" date="2021-08" db="EMBL/GenBank/DDBJ databases">
        <authorList>
            <person name="Eriksson T."/>
        </authorList>
    </citation>
    <scope>NUCLEOTIDE SEQUENCE</scope>
    <source>
        <strain evidence="3">Stoneville</strain>
        <tissue evidence="3">Whole head</tissue>
    </source>
</reference>
<gene>
    <name evidence="3" type="ORF">GEV33_002318</name>
</gene>
<dbReference type="PANTHER" id="PTHR33273:SF2">
    <property type="entry name" value="ENDONUCLEASE_EXONUCLEASE_PHOSPHATASE DOMAIN-CONTAINING PROTEIN"/>
    <property type="match status" value="1"/>
</dbReference>
<evidence type="ECO:0000313" key="3">
    <source>
        <dbReference type="EMBL" id="KAH0820473.1"/>
    </source>
</evidence>
<feature type="compositionally biased region" description="Basic and acidic residues" evidence="1">
    <location>
        <begin position="476"/>
        <end position="485"/>
    </location>
</feature>
<evidence type="ECO:0000313" key="4">
    <source>
        <dbReference type="Proteomes" id="UP000719412"/>
    </source>
</evidence>
<proteinExistence type="predicted"/>
<dbReference type="InterPro" id="IPR006579">
    <property type="entry name" value="Pre_C2HC_dom"/>
</dbReference>
<reference evidence="3" key="1">
    <citation type="journal article" date="2020" name="J Insects Food Feed">
        <title>The yellow mealworm (Tenebrio molitor) genome: a resource for the emerging insects as food and feed industry.</title>
        <authorList>
            <person name="Eriksson T."/>
            <person name="Andere A."/>
            <person name="Kelstrup H."/>
            <person name="Emery V."/>
            <person name="Picard C."/>
        </authorList>
    </citation>
    <scope>NUCLEOTIDE SEQUENCE</scope>
    <source>
        <strain evidence="3">Stoneville</strain>
        <tissue evidence="3">Whole head</tissue>
    </source>
</reference>
<name>A0A8J6HVU7_TENMO</name>
<comment type="caution">
    <text evidence="3">The sequence shown here is derived from an EMBL/GenBank/DDBJ whole genome shotgun (WGS) entry which is preliminary data.</text>
</comment>
<feature type="compositionally biased region" description="Basic residues" evidence="1">
    <location>
        <begin position="440"/>
        <end position="450"/>
    </location>
</feature>
<feature type="compositionally biased region" description="Polar residues" evidence="1">
    <location>
        <begin position="108"/>
        <end position="124"/>
    </location>
</feature>
<dbReference type="EMBL" id="JABDTM020011826">
    <property type="protein sequence ID" value="KAH0820473.1"/>
    <property type="molecule type" value="Genomic_DNA"/>
</dbReference>
<dbReference type="Pfam" id="PF07530">
    <property type="entry name" value="PRE_C2HC"/>
    <property type="match status" value="1"/>
</dbReference>
<feature type="compositionally biased region" description="Basic and acidic residues" evidence="1">
    <location>
        <begin position="356"/>
        <end position="367"/>
    </location>
</feature>
<evidence type="ECO:0000259" key="2">
    <source>
        <dbReference type="SMART" id="SM00596"/>
    </source>
</evidence>
<accession>A0A8J6HVU7</accession>
<feature type="region of interest" description="Disordered" evidence="1">
    <location>
        <begin position="338"/>
        <end position="603"/>
    </location>
</feature>
<feature type="compositionally biased region" description="Polar residues" evidence="1">
    <location>
        <begin position="540"/>
        <end position="551"/>
    </location>
</feature>
<dbReference type="PANTHER" id="PTHR33273">
    <property type="entry name" value="DOMAIN-CONTAINING PROTEIN, PUTATIVE-RELATED"/>
    <property type="match status" value="1"/>
</dbReference>